<dbReference type="PANTHER" id="PTHR30445:SF8">
    <property type="entry name" value="K(+)_H(+) ANTIPORTER SUBUNIT KHTT"/>
    <property type="match status" value="1"/>
</dbReference>
<dbReference type="OrthoDB" id="67547at2"/>
<evidence type="ECO:0000313" key="3">
    <source>
        <dbReference type="Proteomes" id="UP000294614"/>
    </source>
</evidence>
<keyword evidence="3" id="KW-1185">Reference proteome</keyword>
<dbReference type="AlphaFoldDB" id="A0A4R1K6Y6"/>
<proteinExistence type="predicted"/>
<dbReference type="GO" id="GO:0006813">
    <property type="term" value="P:potassium ion transport"/>
    <property type="evidence" value="ECO:0007669"/>
    <property type="project" value="InterPro"/>
</dbReference>
<dbReference type="InterPro" id="IPR036721">
    <property type="entry name" value="RCK_C_sf"/>
</dbReference>
<evidence type="ECO:0000259" key="1">
    <source>
        <dbReference type="PROSITE" id="PS51202"/>
    </source>
</evidence>
<dbReference type="GO" id="GO:0008324">
    <property type="term" value="F:monoatomic cation transmembrane transporter activity"/>
    <property type="evidence" value="ECO:0007669"/>
    <property type="project" value="InterPro"/>
</dbReference>
<evidence type="ECO:0000313" key="2">
    <source>
        <dbReference type="EMBL" id="TCK59974.1"/>
    </source>
</evidence>
<dbReference type="InterPro" id="IPR050144">
    <property type="entry name" value="AAE_transporter"/>
</dbReference>
<dbReference type="PIRSF" id="PIRSF005028">
    <property type="entry name" value="KhtT"/>
    <property type="match status" value="1"/>
</dbReference>
<accession>A0A4R1K6Y6</accession>
<dbReference type="Proteomes" id="UP000294614">
    <property type="component" value="Unassembled WGS sequence"/>
</dbReference>
<protein>
    <submittedName>
        <fullName evidence="2">Potassium/proton antiporter regulatory subunit (CPA2 family)</fullName>
    </submittedName>
</protein>
<reference evidence="2 3" key="1">
    <citation type="submission" date="2019-03" db="EMBL/GenBank/DDBJ databases">
        <title>Genomic Encyclopedia of Type Strains, Phase IV (KMG-IV): sequencing the most valuable type-strain genomes for metagenomic binning, comparative biology and taxonomic classification.</title>
        <authorList>
            <person name="Goeker M."/>
        </authorList>
    </citation>
    <scope>NUCLEOTIDE SEQUENCE [LARGE SCALE GENOMIC DNA]</scope>
    <source>
        <strain evidence="2 3">DSM 24984</strain>
    </source>
</reference>
<gene>
    <name evidence="2" type="ORF">C8D98_2146</name>
</gene>
<dbReference type="PROSITE" id="PS51202">
    <property type="entry name" value="RCK_C"/>
    <property type="match status" value="1"/>
</dbReference>
<dbReference type="Gene3D" id="3.30.70.1450">
    <property type="entry name" value="Regulator of K+ conductance, C-terminal domain"/>
    <property type="match status" value="1"/>
</dbReference>
<dbReference type="PANTHER" id="PTHR30445">
    <property type="entry name" value="K(+)_H(+) ANTIPORTER SUBUNIT KHTT"/>
    <property type="match status" value="1"/>
</dbReference>
<dbReference type="Pfam" id="PF02080">
    <property type="entry name" value="TrkA_C"/>
    <property type="match status" value="1"/>
</dbReference>
<dbReference type="InterPro" id="IPR026278">
    <property type="entry name" value="KhtT"/>
</dbReference>
<organism evidence="2 3">
    <name type="scientific">Seleniivibrio woodruffii</name>
    <dbReference type="NCBI Taxonomy" id="1078050"/>
    <lineage>
        <taxon>Bacteria</taxon>
        <taxon>Pseudomonadati</taxon>
        <taxon>Deferribacterota</taxon>
        <taxon>Deferribacteres</taxon>
        <taxon>Deferribacterales</taxon>
        <taxon>Geovibrionaceae</taxon>
        <taxon>Seleniivibrio</taxon>
    </lineage>
</organism>
<sequence>MLVKEIDLPGIGRKFVMETKAKGKMIVIVHDNGTRELYIPDPADPDERLSVGSFTDDESRKLAGIIGGMAYKPKALENLDIEIDDLVIEWHRIDPDSEWIGKTIGELKVRQTTGVSIIAVVEKEKKNIVPGPDFRFVGDSVLVIAGERQHIKLFKELLAIKA</sequence>
<dbReference type="InterPro" id="IPR058776">
    <property type="entry name" value="KhtT-like_N"/>
</dbReference>
<feature type="domain" description="RCK C-terminal" evidence="1">
    <location>
        <begin position="76"/>
        <end position="160"/>
    </location>
</feature>
<dbReference type="SUPFAM" id="SSF116726">
    <property type="entry name" value="TrkA C-terminal domain-like"/>
    <property type="match status" value="1"/>
</dbReference>
<dbReference type="RefSeq" id="WP_132874122.1">
    <property type="nucleotide sequence ID" value="NZ_SMGG01000005.1"/>
</dbReference>
<dbReference type="EMBL" id="SMGG01000005">
    <property type="protein sequence ID" value="TCK59974.1"/>
    <property type="molecule type" value="Genomic_DNA"/>
</dbReference>
<dbReference type="Pfam" id="PF25991">
    <property type="entry name" value="KhtT_N"/>
    <property type="match status" value="1"/>
</dbReference>
<name>A0A4R1K6Y6_9BACT</name>
<dbReference type="InterPro" id="IPR006037">
    <property type="entry name" value="RCK_C"/>
</dbReference>
<comment type="caution">
    <text evidence="2">The sequence shown here is derived from an EMBL/GenBank/DDBJ whole genome shotgun (WGS) entry which is preliminary data.</text>
</comment>